<dbReference type="OrthoDB" id="695573at2"/>
<evidence type="ECO:0000259" key="1">
    <source>
        <dbReference type="Pfam" id="PF25218"/>
    </source>
</evidence>
<proteinExistence type="predicted"/>
<dbReference type="AlphaFoldDB" id="A0A2Z4GBF1"/>
<sequence>MYSGWAIALAWPETHCKATGAWYDKPAGWLGLHKDYYYKVGHAAVILIKNFENEALYLDFGRYHAPYGHGRVRDKFTDHELKLKTILEWSEAGKLLNINELLVEIEQKEACHGNGKVHPGISQVNFKLAYKKAKDLQSKGCLAYGPFVKNGTNCSRFVNTIIKAGRPKLWTKVRLSLPPTISPTPLGNVKSLSQISSSIATTSSLNVNQDISIYE</sequence>
<reference evidence="2 3" key="1">
    <citation type="submission" date="2018-05" db="EMBL/GenBank/DDBJ databases">
        <title>Complete genome sequence of Arcticibacterium luteifluviistationis SM1504T, a cytophagaceae bacterium isolated from Arctic surface seawater.</title>
        <authorList>
            <person name="Li Y."/>
            <person name="Qin Q.-L."/>
        </authorList>
    </citation>
    <scope>NUCLEOTIDE SEQUENCE [LARGE SCALE GENOMIC DNA]</scope>
    <source>
        <strain evidence="2 3">SM1504</strain>
    </source>
</reference>
<name>A0A2Z4GBF1_9BACT</name>
<accession>A0A2Z4GBF1</accession>
<gene>
    <name evidence="2" type="ORF">DJ013_09885</name>
</gene>
<protein>
    <recommendedName>
        <fullName evidence="1">Type VI secretion system effector TseH-like domain-containing protein</fullName>
    </recommendedName>
</protein>
<evidence type="ECO:0000313" key="3">
    <source>
        <dbReference type="Proteomes" id="UP000249873"/>
    </source>
</evidence>
<dbReference type="KEGG" id="als:DJ013_09885"/>
<dbReference type="Pfam" id="PF25218">
    <property type="entry name" value="TseH"/>
    <property type="match status" value="1"/>
</dbReference>
<dbReference type="RefSeq" id="WP_111371657.1">
    <property type="nucleotide sequence ID" value="NZ_CP029480.1"/>
</dbReference>
<evidence type="ECO:0000313" key="2">
    <source>
        <dbReference type="EMBL" id="AWV98464.1"/>
    </source>
</evidence>
<feature type="domain" description="Type VI secretion system effector TseH-like" evidence="1">
    <location>
        <begin position="6"/>
        <end position="162"/>
    </location>
</feature>
<organism evidence="2 3">
    <name type="scientific">Arcticibacterium luteifluviistationis</name>
    <dbReference type="NCBI Taxonomy" id="1784714"/>
    <lineage>
        <taxon>Bacteria</taxon>
        <taxon>Pseudomonadati</taxon>
        <taxon>Bacteroidota</taxon>
        <taxon>Cytophagia</taxon>
        <taxon>Cytophagales</taxon>
        <taxon>Leadbetterellaceae</taxon>
        <taxon>Arcticibacterium</taxon>
    </lineage>
</organism>
<dbReference type="EMBL" id="CP029480">
    <property type="protein sequence ID" value="AWV98464.1"/>
    <property type="molecule type" value="Genomic_DNA"/>
</dbReference>
<keyword evidence="3" id="KW-1185">Reference proteome</keyword>
<dbReference type="Proteomes" id="UP000249873">
    <property type="component" value="Chromosome"/>
</dbReference>
<dbReference type="InterPro" id="IPR057382">
    <property type="entry name" value="TseH"/>
</dbReference>